<protein>
    <recommendedName>
        <fullName evidence="3">Putative zinc-finger domain-containing protein</fullName>
    </recommendedName>
</protein>
<reference evidence="4 5" key="1">
    <citation type="submission" date="2018-10" db="EMBL/GenBank/DDBJ databases">
        <title>Relationship between Morphology and Antimicrobial Activity in Streptomyces.</title>
        <authorList>
            <person name="Kang H.J."/>
            <person name="Kim S.B."/>
        </authorList>
    </citation>
    <scope>NUCLEOTIDE SEQUENCE [LARGE SCALE GENOMIC DNA]</scope>
    <source>
        <strain evidence="4 5">BH38</strain>
    </source>
</reference>
<organism evidence="4 5">
    <name type="scientific">Streptomyces hundungensis</name>
    <dbReference type="NCBI Taxonomy" id="1077946"/>
    <lineage>
        <taxon>Bacteria</taxon>
        <taxon>Bacillati</taxon>
        <taxon>Actinomycetota</taxon>
        <taxon>Actinomycetes</taxon>
        <taxon>Kitasatosporales</taxon>
        <taxon>Streptomycetaceae</taxon>
        <taxon>Streptomyces</taxon>
    </lineage>
</organism>
<dbReference type="EMBL" id="CP032698">
    <property type="protein sequence ID" value="AYG79201.1"/>
    <property type="molecule type" value="Genomic_DNA"/>
</dbReference>
<dbReference type="Pfam" id="PF13490">
    <property type="entry name" value="zf-HC2"/>
    <property type="match status" value="1"/>
</dbReference>
<dbReference type="InterPro" id="IPR041916">
    <property type="entry name" value="Anti_sigma_zinc_sf"/>
</dbReference>
<evidence type="ECO:0000313" key="5">
    <source>
        <dbReference type="Proteomes" id="UP000271554"/>
    </source>
</evidence>
<dbReference type="RefSeq" id="WP_120727447.1">
    <property type="nucleotide sequence ID" value="NZ_JBEZKH010000001.1"/>
</dbReference>
<evidence type="ECO:0000259" key="3">
    <source>
        <dbReference type="Pfam" id="PF13490"/>
    </source>
</evidence>
<dbReference type="InterPro" id="IPR027383">
    <property type="entry name" value="Znf_put"/>
</dbReference>
<gene>
    <name evidence="4" type="ORF">DWB77_01311</name>
</gene>
<dbReference type="AlphaFoldDB" id="A0A387H962"/>
<proteinExistence type="predicted"/>
<dbReference type="OrthoDB" id="4333245at2"/>
<sequence length="68" mass="7223">MHVRQLLGAYVLGALEPGDDHAVAAHLRRCAPCRTAYLELAEAPSLLALLTEADLEPTEESPSGPDAE</sequence>
<evidence type="ECO:0000256" key="2">
    <source>
        <dbReference type="ARBA" id="ARBA00023163"/>
    </source>
</evidence>
<keyword evidence="2" id="KW-0804">Transcription</keyword>
<dbReference type="KEGG" id="shun:DWB77_01311"/>
<keyword evidence="1" id="KW-0805">Transcription regulation</keyword>
<feature type="domain" description="Putative zinc-finger" evidence="3">
    <location>
        <begin position="3"/>
        <end position="34"/>
    </location>
</feature>
<dbReference type="Gene3D" id="1.10.10.1320">
    <property type="entry name" value="Anti-sigma factor, zinc-finger domain"/>
    <property type="match status" value="1"/>
</dbReference>
<keyword evidence="5" id="KW-1185">Reference proteome</keyword>
<evidence type="ECO:0000256" key="1">
    <source>
        <dbReference type="ARBA" id="ARBA00023015"/>
    </source>
</evidence>
<evidence type="ECO:0000313" key="4">
    <source>
        <dbReference type="EMBL" id="AYG79201.1"/>
    </source>
</evidence>
<accession>A0A387H962</accession>
<name>A0A387H962_9ACTN</name>
<dbReference type="Proteomes" id="UP000271554">
    <property type="component" value="Chromosome"/>
</dbReference>